<dbReference type="GO" id="GO:0005840">
    <property type="term" value="C:ribosome"/>
    <property type="evidence" value="ECO:0007669"/>
    <property type="project" value="UniProtKB-KW"/>
</dbReference>
<evidence type="ECO:0000256" key="4">
    <source>
        <dbReference type="ARBA" id="ARBA00035202"/>
    </source>
</evidence>
<dbReference type="eggNOG" id="COG0244">
    <property type="taxonomic scope" value="Bacteria"/>
</dbReference>
<evidence type="ECO:0000256" key="2">
    <source>
        <dbReference type="ARBA" id="ARBA00022980"/>
    </source>
</evidence>
<evidence type="ECO:0000256" key="1">
    <source>
        <dbReference type="ARBA" id="ARBA00008889"/>
    </source>
</evidence>
<dbReference type="STRING" id="926567.TheveDRAFT_0258"/>
<dbReference type="Gene3D" id="6.10.250.290">
    <property type="match status" value="1"/>
</dbReference>
<dbReference type="InterPro" id="IPR043141">
    <property type="entry name" value="Ribosomal_uL10-like_sf"/>
</dbReference>
<evidence type="ECO:0000256" key="3">
    <source>
        <dbReference type="ARBA" id="ARBA00023274"/>
    </source>
</evidence>
<dbReference type="GO" id="GO:0070180">
    <property type="term" value="F:large ribosomal subunit rRNA binding"/>
    <property type="evidence" value="ECO:0007669"/>
    <property type="project" value="UniProtKB-UniRule"/>
</dbReference>
<dbReference type="InterPro" id="IPR047865">
    <property type="entry name" value="Ribosomal_uL10_bac_type"/>
</dbReference>
<dbReference type="Proteomes" id="UP000005730">
    <property type="component" value="Chromosome"/>
</dbReference>
<dbReference type="Gene3D" id="3.30.70.1730">
    <property type="match status" value="1"/>
</dbReference>
<keyword evidence="5" id="KW-0694">RNA-binding</keyword>
<keyword evidence="5" id="KW-0699">rRNA-binding</keyword>
<dbReference type="HOGENOM" id="CLU_092227_1_1_0"/>
<dbReference type="GO" id="GO:1990904">
    <property type="term" value="C:ribonucleoprotein complex"/>
    <property type="evidence" value="ECO:0007669"/>
    <property type="project" value="UniProtKB-KW"/>
</dbReference>
<keyword evidence="3 5" id="KW-0687">Ribonucleoprotein</keyword>
<dbReference type="Pfam" id="PF00466">
    <property type="entry name" value="Ribosomal_L10"/>
    <property type="match status" value="1"/>
</dbReference>
<dbReference type="PANTHER" id="PTHR11560">
    <property type="entry name" value="39S RIBOSOMAL PROTEIN L10, MITOCHONDRIAL"/>
    <property type="match status" value="1"/>
</dbReference>
<organism evidence="6 7">
    <name type="scientific">Thermanaerovibrio velox DSM 12556</name>
    <dbReference type="NCBI Taxonomy" id="926567"/>
    <lineage>
        <taxon>Bacteria</taxon>
        <taxon>Thermotogati</taxon>
        <taxon>Synergistota</taxon>
        <taxon>Synergistia</taxon>
        <taxon>Synergistales</taxon>
        <taxon>Synergistaceae</taxon>
        <taxon>Thermanaerovibrio</taxon>
    </lineage>
</organism>
<comment type="similarity">
    <text evidence="1 5">Belongs to the universal ribosomal protein uL10 family.</text>
</comment>
<dbReference type="HAMAP" id="MF_00362">
    <property type="entry name" value="Ribosomal_uL10"/>
    <property type="match status" value="1"/>
</dbReference>
<dbReference type="InterPro" id="IPR001790">
    <property type="entry name" value="Ribosomal_uL10"/>
</dbReference>
<gene>
    <name evidence="5" type="primary">rplJ</name>
    <name evidence="6" type="ORF">TheveDRAFT_0258</name>
</gene>
<evidence type="ECO:0000313" key="6">
    <source>
        <dbReference type="EMBL" id="EHM09434.1"/>
    </source>
</evidence>
<accession>H0UNU8</accession>
<keyword evidence="7" id="KW-1185">Reference proteome</keyword>
<dbReference type="GO" id="GO:0006412">
    <property type="term" value="P:translation"/>
    <property type="evidence" value="ECO:0007669"/>
    <property type="project" value="UniProtKB-UniRule"/>
</dbReference>
<dbReference type="AlphaFoldDB" id="H0UNU8"/>
<protein>
    <recommendedName>
        <fullName evidence="4 5">Large ribosomal subunit protein uL10</fullName>
    </recommendedName>
</protein>
<keyword evidence="2 5" id="KW-0689">Ribosomal protein</keyword>
<dbReference type="EMBL" id="CM001377">
    <property type="protein sequence ID" value="EHM09434.1"/>
    <property type="molecule type" value="Genomic_DNA"/>
</dbReference>
<comment type="subunit">
    <text evidence="5">Part of the ribosomal stalk of the 50S ribosomal subunit. The N-terminus interacts with L11 and the large rRNA to form the base of the stalk. The C-terminus forms an elongated spine to which L12 dimers bind in a sequential fashion forming a multimeric L10(L12)X complex.</text>
</comment>
<name>H0UNU8_9BACT</name>
<dbReference type="CDD" id="cd05797">
    <property type="entry name" value="Ribosomal_L10"/>
    <property type="match status" value="1"/>
</dbReference>
<evidence type="ECO:0000313" key="7">
    <source>
        <dbReference type="Proteomes" id="UP000005730"/>
    </source>
</evidence>
<evidence type="ECO:0000256" key="5">
    <source>
        <dbReference type="HAMAP-Rule" id="MF_00362"/>
    </source>
</evidence>
<sequence>MVLVFVRSRSLLAGGVSLCAPGVAVQADQSRAEGGEVMPTKAKEQNIEQLVEMLGRSEAVFICEYRGLTVKKMTDVRSRVRKAGGEIKVAKNTLMRIALERAGLPTVDPYEQGPNAYVFAYGDVAAVAKELRDYSKEKGNEALVIKGGVMGKDLLSKDQVMALADLPSREVLIAQVVGTMAAPLRGLVTVLSGPARGLVTCLSQIKDKKENAA</sequence>
<dbReference type="InterPro" id="IPR022973">
    <property type="entry name" value="Ribosomal_uL10_bac"/>
</dbReference>
<comment type="function">
    <text evidence="5">Forms part of the ribosomal stalk, playing a central role in the interaction of the ribosome with GTP-bound translation factors.</text>
</comment>
<dbReference type="SUPFAM" id="SSF160369">
    <property type="entry name" value="Ribosomal protein L10-like"/>
    <property type="match status" value="1"/>
</dbReference>
<reference evidence="6 7" key="1">
    <citation type="submission" date="2011-10" db="EMBL/GenBank/DDBJ databases">
        <title>The Noncontiguous Finished genome of Thermanaerovibrio velox DSM 12556.</title>
        <authorList>
            <consortium name="US DOE Joint Genome Institute (JGI-PGF)"/>
            <person name="Lucas S."/>
            <person name="Copeland A."/>
            <person name="Lapidus A."/>
            <person name="Glavina del Rio T."/>
            <person name="Dalin E."/>
            <person name="Tice H."/>
            <person name="Bruce D."/>
            <person name="Goodwin L."/>
            <person name="Pitluck S."/>
            <person name="Peters L."/>
            <person name="Mikhailova N."/>
            <person name="Teshima H."/>
            <person name="Kyrpides N."/>
            <person name="Mavromatis K."/>
            <person name="Ivanova N."/>
            <person name="Markowitz V."/>
            <person name="Cheng J.-F."/>
            <person name="Hugenholtz P."/>
            <person name="Woyke T."/>
            <person name="Wu D."/>
            <person name="Spring S."/>
            <person name="Brambilla E.-M."/>
            <person name="Klenk H.-P."/>
            <person name="Eisen J.A."/>
        </authorList>
    </citation>
    <scope>NUCLEOTIDE SEQUENCE [LARGE SCALE GENOMIC DNA]</scope>
    <source>
        <strain evidence="6 7">DSM 12556</strain>
    </source>
</reference>
<proteinExistence type="inferred from homology"/>
<dbReference type="NCBIfam" id="NF000955">
    <property type="entry name" value="PRK00099.1-1"/>
    <property type="match status" value="1"/>
</dbReference>